<keyword evidence="3" id="KW-0687">Ribonucleoprotein</keyword>
<sequence length="141" mass="16342">MAAPLRGLFTSGWLNKIRLPVTIYPQVPVCDIHTSAPLDKYANWKMVKEVRNRKIVKEFAFERLNINAIRKAEKILPPALKEAADQEIHALPRNSSIVMLHKRCAVTSRPRGLVTRWRLSRIVWRNEADYNKLSGVQRAMW</sequence>
<dbReference type="EMBL" id="JAXCGZ010011430">
    <property type="protein sequence ID" value="KAK7074854.1"/>
    <property type="molecule type" value="Genomic_DNA"/>
</dbReference>
<evidence type="ECO:0000256" key="2">
    <source>
        <dbReference type="ARBA" id="ARBA00022980"/>
    </source>
</evidence>
<organism evidence="5 6">
    <name type="scientific">Halocaridina rubra</name>
    <name type="common">Hawaiian red shrimp</name>
    <dbReference type="NCBI Taxonomy" id="373956"/>
    <lineage>
        <taxon>Eukaryota</taxon>
        <taxon>Metazoa</taxon>
        <taxon>Ecdysozoa</taxon>
        <taxon>Arthropoda</taxon>
        <taxon>Crustacea</taxon>
        <taxon>Multicrustacea</taxon>
        <taxon>Malacostraca</taxon>
        <taxon>Eumalacostraca</taxon>
        <taxon>Eucarida</taxon>
        <taxon>Decapoda</taxon>
        <taxon>Pleocyemata</taxon>
        <taxon>Caridea</taxon>
        <taxon>Atyoidea</taxon>
        <taxon>Atyidae</taxon>
        <taxon>Halocaridina</taxon>
    </lineage>
</organism>
<dbReference type="Gene3D" id="1.10.287.1480">
    <property type="match status" value="1"/>
</dbReference>
<dbReference type="FunFam" id="1.10.287.1480:FF:000001">
    <property type="entry name" value="30S ribosomal protein S14"/>
    <property type="match status" value="1"/>
</dbReference>
<evidence type="ECO:0000256" key="4">
    <source>
        <dbReference type="ARBA" id="ARBA00083755"/>
    </source>
</evidence>
<name>A0AAN8XA76_HALRR</name>
<dbReference type="InterPro" id="IPR001209">
    <property type="entry name" value="Ribosomal_uS14"/>
</dbReference>
<comment type="caution">
    <text evidence="5">The sequence shown here is derived from an EMBL/GenBank/DDBJ whole genome shotgun (WGS) entry which is preliminary data.</text>
</comment>
<dbReference type="GO" id="GO:0005763">
    <property type="term" value="C:mitochondrial small ribosomal subunit"/>
    <property type="evidence" value="ECO:0007669"/>
    <property type="project" value="TreeGrafter"/>
</dbReference>
<dbReference type="SUPFAM" id="SSF57716">
    <property type="entry name" value="Glucocorticoid receptor-like (DNA-binding domain)"/>
    <property type="match status" value="1"/>
</dbReference>
<evidence type="ECO:0000256" key="1">
    <source>
        <dbReference type="ARBA" id="ARBA00009083"/>
    </source>
</evidence>
<keyword evidence="6" id="KW-1185">Reference proteome</keyword>
<proteinExistence type="inferred from homology"/>
<evidence type="ECO:0000256" key="3">
    <source>
        <dbReference type="ARBA" id="ARBA00023274"/>
    </source>
</evidence>
<protein>
    <recommendedName>
        <fullName evidence="4">28S ribosomal protein S14, mitochondrial</fullName>
    </recommendedName>
</protein>
<evidence type="ECO:0000313" key="5">
    <source>
        <dbReference type="EMBL" id="KAK7074854.1"/>
    </source>
</evidence>
<gene>
    <name evidence="5" type="primary">MRPS14</name>
    <name evidence="5" type="ORF">SK128_021061</name>
</gene>
<dbReference type="GO" id="GO:0003735">
    <property type="term" value="F:structural constituent of ribosome"/>
    <property type="evidence" value="ECO:0007669"/>
    <property type="project" value="InterPro"/>
</dbReference>
<dbReference type="Proteomes" id="UP001381693">
    <property type="component" value="Unassembled WGS sequence"/>
</dbReference>
<dbReference type="PANTHER" id="PTHR19836:SF19">
    <property type="entry name" value="SMALL RIBOSOMAL SUBUNIT PROTEIN US14M"/>
    <property type="match status" value="1"/>
</dbReference>
<evidence type="ECO:0000313" key="6">
    <source>
        <dbReference type="Proteomes" id="UP001381693"/>
    </source>
</evidence>
<dbReference type="GO" id="GO:0006412">
    <property type="term" value="P:translation"/>
    <property type="evidence" value="ECO:0007669"/>
    <property type="project" value="InterPro"/>
</dbReference>
<dbReference type="Pfam" id="PF00253">
    <property type="entry name" value="Ribosomal_S14"/>
    <property type="match status" value="1"/>
</dbReference>
<accession>A0AAN8XA76</accession>
<dbReference type="AlphaFoldDB" id="A0AAN8XA76"/>
<keyword evidence="2 5" id="KW-0689">Ribosomal protein</keyword>
<dbReference type="PANTHER" id="PTHR19836">
    <property type="entry name" value="30S RIBOSOMAL PROTEIN S14"/>
    <property type="match status" value="1"/>
</dbReference>
<reference evidence="5 6" key="1">
    <citation type="submission" date="2023-11" db="EMBL/GenBank/DDBJ databases">
        <title>Halocaridina rubra genome assembly.</title>
        <authorList>
            <person name="Smith C."/>
        </authorList>
    </citation>
    <scope>NUCLEOTIDE SEQUENCE [LARGE SCALE GENOMIC DNA]</scope>
    <source>
        <strain evidence="5">EP-1</strain>
        <tissue evidence="5">Whole</tissue>
    </source>
</reference>
<comment type="similarity">
    <text evidence="1">Belongs to the universal ribosomal protein uS14 family.</text>
</comment>